<dbReference type="AlphaFoldDB" id="A0A9K3GNM8"/>
<proteinExistence type="predicted"/>
<evidence type="ECO:0000313" key="1">
    <source>
        <dbReference type="EMBL" id="GIQ89563.1"/>
    </source>
</evidence>
<organism evidence="1 2">
    <name type="scientific">Kipferlia bialata</name>
    <dbReference type="NCBI Taxonomy" id="797122"/>
    <lineage>
        <taxon>Eukaryota</taxon>
        <taxon>Metamonada</taxon>
        <taxon>Carpediemonas-like organisms</taxon>
        <taxon>Kipferlia</taxon>
    </lineage>
</organism>
<sequence>MHYHMTEYHLNEMMPELDDDANPHLPVLSAVQMARYYFEDKAPLCISSLGAHLKIHGYDWIGCATPTEVKDTRSPSHMGYPMREASVENTPLSIEVSSDQLAAIQETSSVSSDNMSAFLSQYEPRTLIALLTRGVTLGLCDTIGTPVQTVVPMLIPLT</sequence>
<evidence type="ECO:0000313" key="2">
    <source>
        <dbReference type="Proteomes" id="UP000265618"/>
    </source>
</evidence>
<keyword evidence="2" id="KW-1185">Reference proteome</keyword>
<name>A0A9K3GNM8_9EUKA</name>
<dbReference type="EMBL" id="BDIP01005177">
    <property type="protein sequence ID" value="GIQ89563.1"/>
    <property type="molecule type" value="Genomic_DNA"/>
</dbReference>
<gene>
    <name evidence="1" type="ORF">KIPB_012062</name>
</gene>
<comment type="caution">
    <text evidence="1">The sequence shown here is derived from an EMBL/GenBank/DDBJ whole genome shotgun (WGS) entry which is preliminary data.</text>
</comment>
<feature type="non-terminal residue" evidence="1">
    <location>
        <position position="1"/>
    </location>
</feature>
<accession>A0A9K3GNM8</accession>
<reference evidence="1 2" key="1">
    <citation type="journal article" date="2018" name="PLoS ONE">
        <title>The draft genome of Kipferlia bialata reveals reductive genome evolution in fornicate parasites.</title>
        <authorList>
            <person name="Tanifuji G."/>
            <person name="Takabayashi S."/>
            <person name="Kume K."/>
            <person name="Takagi M."/>
            <person name="Nakayama T."/>
            <person name="Kamikawa R."/>
            <person name="Inagaki Y."/>
            <person name="Hashimoto T."/>
        </authorList>
    </citation>
    <scope>NUCLEOTIDE SEQUENCE [LARGE SCALE GENOMIC DNA]</scope>
    <source>
        <strain evidence="1">NY0173</strain>
    </source>
</reference>
<protein>
    <submittedName>
        <fullName evidence="1">Uncharacterized protein</fullName>
    </submittedName>
</protein>
<dbReference type="Proteomes" id="UP000265618">
    <property type="component" value="Unassembled WGS sequence"/>
</dbReference>